<keyword evidence="5" id="KW-0805">Transcription regulation</keyword>
<evidence type="ECO:0000313" key="15">
    <source>
        <dbReference type="Proteomes" id="UP000571324"/>
    </source>
</evidence>
<organism evidence="14 15">
    <name type="scientific">Origma solitaria</name>
    <dbReference type="NCBI Taxonomy" id="720586"/>
    <lineage>
        <taxon>Eukaryota</taxon>
        <taxon>Metazoa</taxon>
        <taxon>Chordata</taxon>
        <taxon>Craniata</taxon>
        <taxon>Vertebrata</taxon>
        <taxon>Euteleostomi</taxon>
        <taxon>Archelosauria</taxon>
        <taxon>Archosauria</taxon>
        <taxon>Dinosauria</taxon>
        <taxon>Saurischia</taxon>
        <taxon>Theropoda</taxon>
        <taxon>Coelurosauria</taxon>
        <taxon>Aves</taxon>
        <taxon>Neognathae</taxon>
        <taxon>Neoaves</taxon>
        <taxon>Telluraves</taxon>
        <taxon>Australaves</taxon>
        <taxon>Passeriformes</taxon>
        <taxon>Meliphagoidea</taxon>
        <taxon>Acanthizidae</taxon>
        <taxon>Origma</taxon>
    </lineage>
</organism>
<evidence type="ECO:0000256" key="2">
    <source>
        <dbReference type="ARBA" id="ARBA00022723"/>
    </source>
</evidence>
<dbReference type="Pfam" id="PF12269">
    <property type="entry name" value="CpG_bind_C"/>
    <property type="match status" value="1"/>
</dbReference>
<comment type="caution">
    <text evidence="14">The sequence shown here is derived from an EMBL/GenBank/DDBJ whole genome shotgun (WGS) entry which is preliminary data.</text>
</comment>
<gene>
    <name evidence="14" type="primary">Cxxc1</name>
    <name evidence="14" type="ORF">ORISOL_R15186</name>
</gene>
<reference evidence="14 15" key="1">
    <citation type="submission" date="2019-09" db="EMBL/GenBank/DDBJ databases">
        <title>Bird 10,000 Genomes (B10K) Project - Family phase.</title>
        <authorList>
            <person name="Zhang G."/>
        </authorList>
    </citation>
    <scope>NUCLEOTIDE SEQUENCE [LARGE SCALE GENOMIC DNA]</scope>
    <source>
        <strain evidence="14">B10K-DU-029-52</strain>
    </source>
</reference>
<evidence type="ECO:0000256" key="8">
    <source>
        <dbReference type="ARBA" id="ARBA00023242"/>
    </source>
</evidence>
<accession>A0A7K6DR92</accession>
<dbReference type="InterPro" id="IPR037869">
    <property type="entry name" value="Spp1/CFP1"/>
</dbReference>
<keyword evidence="11" id="KW-0175">Coiled coil</keyword>
<dbReference type="GO" id="GO:0003677">
    <property type="term" value="F:DNA binding"/>
    <property type="evidence" value="ECO:0007669"/>
    <property type="project" value="UniProtKB-KW"/>
</dbReference>
<dbReference type="GO" id="GO:0008270">
    <property type="term" value="F:zinc ion binding"/>
    <property type="evidence" value="ECO:0007669"/>
    <property type="project" value="UniProtKB-KW"/>
</dbReference>
<dbReference type="AlphaFoldDB" id="A0A7K6DR92"/>
<proteinExistence type="predicted"/>
<feature type="coiled-coil region" evidence="11">
    <location>
        <begin position="266"/>
        <end position="300"/>
    </location>
</feature>
<feature type="region of interest" description="Disordered" evidence="12">
    <location>
        <begin position="162"/>
        <end position="210"/>
    </location>
</feature>
<evidence type="ECO:0000256" key="5">
    <source>
        <dbReference type="ARBA" id="ARBA00023015"/>
    </source>
</evidence>
<dbReference type="InterPro" id="IPR022056">
    <property type="entry name" value="CpG-bd_C"/>
</dbReference>
<keyword evidence="3 10" id="KW-0863">Zinc-finger</keyword>
<dbReference type="PANTHER" id="PTHR46174">
    <property type="entry name" value="CXXC-TYPE ZINC FINGER PROTEIN 1"/>
    <property type="match status" value="1"/>
</dbReference>
<dbReference type="Pfam" id="PF02008">
    <property type="entry name" value="zf-CXXC"/>
    <property type="match status" value="1"/>
</dbReference>
<dbReference type="PANTHER" id="PTHR46174:SF1">
    <property type="entry name" value="CXXC-TYPE ZINC FINGER PROTEIN 1"/>
    <property type="match status" value="1"/>
</dbReference>
<name>A0A7K6DR92_9PASS</name>
<feature type="region of interest" description="Disordered" evidence="12">
    <location>
        <begin position="370"/>
        <end position="389"/>
    </location>
</feature>
<keyword evidence="7" id="KW-0804">Transcription</keyword>
<dbReference type="OrthoDB" id="419183at2759"/>
<evidence type="ECO:0000256" key="11">
    <source>
        <dbReference type="SAM" id="Coils"/>
    </source>
</evidence>
<protein>
    <recommendedName>
        <fullName evidence="9">CXXC-type zinc finger protein 1</fullName>
    </recommendedName>
</protein>
<evidence type="ECO:0000313" key="14">
    <source>
        <dbReference type="EMBL" id="NWV28930.1"/>
    </source>
</evidence>
<dbReference type="PROSITE" id="PS51058">
    <property type="entry name" value="ZF_CXXC"/>
    <property type="match status" value="1"/>
</dbReference>
<keyword evidence="15" id="KW-1185">Reference proteome</keyword>
<evidence type="ECO:0000256" key="3">
    <source>
        <dbReference type="ARBA" id="ARBA00022771"/>
    </source>
</evidence>
<feature type="compositionally biased region" description="Basic and acidic residues" evidence="12">
    <location>
        <begin position="171"/>
        <end position="181"/>
    </location>
</feature>
<feature type="non-terminal residue" evidence="14">
    <location>
        <position position="445"/>
    </location>
</feature>
<dbReference type="GO" id="GO:0048188">
    <property type="term" value="C:Set1C/COMPASS complex"/>
    <property type="evidence" value="ECO:0007669"/>
    <property type="project" value="InterPro"/>
</dbReference>
<keyword evidence="6" id="KW-0238">DNA-binding</keyword>
<feature type="compositionally biased region" description="Basic residues" evidence="12">
    <location>
        <begin position="182"/>
        <end position="194"/>
    </location>
</feature>
<comment type="subcellular location">
    <subcellularLocation>
        <location evidence="1">Nucleus</location>
    </subcellularLocation>
</comment>
<dbReference type="InterPro" id="IPR002857">
    <property type="entry name" value="Znf_CXXC"/>
</dbReference>
<evidence type="ECO:0000256" key="1">
    <source>
        <dbReference type="ARBA" id="ARBA00004123"/>
    </source>
</evidence>
<feature type="compositionally biased region" description="Basic and acidic residues" evidence="12">
    <location>
        <begin position="195"/>
        <end position="204"/>
    </location>
</feature>
<keyword evidence="8" id="KW-0539">Nucleus</keyword>
<dbReference type="GO" id="GO:0045893">
    <property type="term" value="P:positive regulation of DNA-templated transcription"/>
    <property type="evidence" value="ECO:0007669"/>
    <property type="project" value="TreeGrafter"/>
</dbReference>
<feature type="domain" description="CXXC-type" evidence="13">
    <location>
        <begin position="1"/>
        <end position="49"/>
    </location>
</feature>
<evidence type="ECO:0000256" key="12">
    <source>
        <dbReference type="SAM" id="MobiDB-lite"/>
    </source>
</evidence>
<dbReference type="EMBL" id="VZRL01006374">
    <property type="protein sequence ID" value="NWV28930.1"/>
    <property type="molecule type" value="Genomic_DNA"/>
</dbReference>
<keyword evidence="4" id="KW-0862">Zinc</keyword>
<evidence type="ECO:0000256" key="4">
    <source>
        <dbReference type="ARBA" id="ARBA00022833"/>
    </source>
</evidence>
<evidence type="ECO:0000256" key="7">
    <source>
        <dbReference type="ARBA" id="ARBA00023163"/>
    </source>
</evidence>
<evidence type="ECO:0000256" key="10">
    <source>
        <dbReference type="PROSITE-ProRule" id="PRU00509"/>
    </source>
</evidence>
<evidence type="ECO:0000256" key="6">
    <source>
        <dbReference type="ARBA" id="ARBA00023125"/>
    </source>
</evidence>
<feature type="non-terminal residue" evidence="14">
    <location>
        <position position="1"/>
    </location>
</feature>
<evidence type="ECO:0000256" key="9">
    <source>
        <dbReference type="ARBA" id="ARBA00023828"/>
    </source>
</evidence>
<dbReference type="Proteomes" id="UP000571324">
    <property type="component" value="Unassembled WGS sequence"/>
</dbReference>
<keyword evidence="2" id="KW-0479">Metal-binding</keyword>
<evidence type="ECO:0000259" key="13">
    <source>
        <dbReference type="PROSITE" id="PS51058"/>
    </source>
</evidence>
<sequence>QIKRSARMCGECEACRRPEDCGQCDFCRDMKKFGGPNKIRQKCRLRQCQLRARVSAASACPWHVLNVSLAWSHGAMGGSLGVPGGADPPSQLARGREGDLELLKAQLGPGPPESLSDEELPLEPRLYQELCAGAFDEHGLPWLSDAEDAPFLDPVLRKRAVKVKHVKRREKKSDKKKEERYKRHRQRARHRERRGHPERSDARDPAGLGQCLGPGCTRPARPPSKYCSEACGIKLAANRIYEILPQRIQQWQQSPCVAEEHGKRLLERIRREQHQARLRLQEMERRFHELEGLIARAKGHPPREDEESTEGDSEDTDLQIFCVSCGHPINPKVALRHMERCYAKYESQTSFGSMYPTRIEGAALPRSLSASQAGHTGGQGRGLAVPMMSPVPPQVPADEVCGCPLVRDVFELTGDFCRVPKRKCHRHYCWEKLRRAEVDLERVRV</sequence>